<accession>A0A9D1TQQ8</accession>
<evidence type="ECO:0000256" key="1">
    <source>
        <dbReference type="ARBA" id="ARBA00010201"/>
    </source>
</evidence>
<feature type="domain" description="YbaK/aminoacyl-tRNA synthetase-associated" evidence="2">
    <location>
        <begin position="23"/>
        <end position="146"/>
    </location>
</feature>
<dbReference type="InterPro" id="IPR007214">
    <property type="entry name" value="YbaK/aa-tRNA-synth-assoc-dom"/>
</dbReference>
<evidence type="ECO:0000313" key="3">
    <source>
        <dbReference type="EMBL" id="HIW01357.1"/>
    </source>
</evidence>
<comment type="caution">
    <text evidence="3">The sequence shown here is derived from an EMBL/GenBank/DDBJ whole genome shotgun (WGS) entry which is preliminary data.</text>
</comment>
<dbReference type="Proteomes" id="UP000886752">
    <property type="component" value="Unassembled WGS sequence"/>
</dbReference>
<dbReference type="InterPro" id="IPR040285">
    <property type="entry name" value="ProX/PRXD1"/>
</dbReference>
<reference evidence="3" key="1">
    <citation type="journal article" date="2021" name="PeerJ">
        <title>Extensive microbial diversity within the chicken gut microbiome revealed by metagenomics and culture.</title>
        <authorList>
            <person name="Gilroy R."/>
            <person name="Ravi A."/>
            <person name="Getino M."/>
            <person name="Pursley I."/>
            <person name="Horton D.L."/>
            <person name="Alikhan N.F."/>
            <person name="Baker D."/>
            <person name="Gharbi K."/>
            <person name="Hall N."/>
            <person name="Watson M."/>
            <person name="Adriaenssens E.M."/>
            <person name="Foster-Nyarko E."/>
            <person name="Jarju S."/>
            <person name="Secka A."/>
            <person name="Antonio M."/>
            <person name="Oren A."/>
            <person name="Chaudhuri R.R."/>
            <person name="La Ragione R."/>
            <person name="Hildebrand F."/>
            <person name="Pallen M.J."/>
        </authorList>
    </citation>
    <scope>NUCLEOTIDE SEQUENCE</scope>
    <source>
        <strain evidence="3">ChiHecec2B26-446</strain>
    </source>
</reference>
<dbReference type="GO" id="GO:0002161">
    <property type="term" value="F:aminoacyl-tRNA deacylase activity"/>
    <property type="evidence" value="ECO:0007669"/>
    <property type="project" value="InterPro"/>
</dbReference>
<reference evidence="3" key="2">
    <citation type="submission" date="2021-04" db="EMBL/GenBank/DDBJ databases">
        <authorList>
            <person name="Gilroy R."/>
        </authorList>
    </citation>
    <scope>NUCLEOTIDE SEQUENCE</scope>
    <source>
        <strain evidence="3">ChiHecec2B26-446</strain>
    </source>
</reference>
<dbReference type="CDD" id="cd04335">
    <property type="entry name" value="PrdX_deacylase"/>
    <property type="match status" value="1"/>
</dbReference>
<gene>
    <name evidence="3" type="ORF">H9894_09265</name>
</gene>
<dbReference type="InterPro" id="IPR036754">
    <property type="entry name" value="YbaK/aa-tRNA-synt-asso_dom_sf"/>
</dbReference>
<name>A0A9D1TQQ8_9BACT</name>
<dbReference type="Gene3D" id="3.90.960.10">
    <property type="entry name" value="YbaK/aminoacyl-tRNA synthetase-associated domain"/>
    <property type="match status" value="1"/>
</dbReference>
<protein>
    <submittedName>
        <fullName evidence="3">Prolyl-tRNA synthetase associated domain-containing protein</fullName>
    </submittedName>
</protein>
<proteinExistence type="inferred from homology"/>
<evidence type="ECO:0000259" key="2">
    <source>
        <dbReference type="Pfam" id="PF04073"/>
    </source>
</evidence>
<dbReference type="EMBL" id="DXHV01000078">
    <property type="protein sequence ID" value="HIW01357.1"/>
    <property type="molecule type" value="Genomic_DNA"/>
</dbReference>
<dbReference type="PANTHER" id="PTHR31423:SF3">
    <property type="entry name" value="PROLYL-TRNA SYNTHETASE ASSOCIATED DOMAIN-CONTAINING PROTEIN 1-RELATED"/>
    <property type="match status" value="1"/>
</dbReference>
<dbReference type="PANTHER" id="PTHR31423">
    <property type="entry name" value="YBAK DOMAIN-CONTAINING PROTEIN"/>
    <property type="match status" value="1"/>
</dbReference>
<dbReference type="Pfam" id="PF04073">
    <property type="entry name" value="tRNA_edit"/>
    <property type="match status" value="1"/>
</dbReference>
<sequence>MMDRAQIEALLDRRQVDYHVAEHPAALTIGDMQKFHLDGSEGIVKNLFLRDDKKKNYYLVVVRQDKTVNLKALRRELGTRPLSFASEADLERLLGLHKGEVTPMGILNDTDRVVQVVFDKDVLEQDRLGVHPNTNTATLFLAPAELWALLEEHGNSLVTARIEQGA</sequence>
<dbReference type="SUPFAM" id="SSF55826">
    <property type="entry name" value="YbaK/ProRS associated domain"/>
    <property type="match status" value="1"/>
</dbReference>
<comment type="similarity">
    <text evidence="1">Belongs to the PRORSD1 family.</text>
</comment>
<organism evidence="3 4">
    <name type="scientific">Candidatus Desulfovibrio intestinipullorum</name>
    <dbReference type="NCBI Taxonomy" id="2838536"/>
    <lineage>
        <taxon>Bacteria</taxon>
        <taxon>Pseudomonadati</taxon>
        <taxon>Thermodesulfobacteriota</taxon>
        <taxon>Desulfovibrionia</taxon>
        <taxon>Desulfovibrionales</taxon>
        <taxon>Desulfovibrionaceae</taxon>
        <taxon>Desulfovibrio</taxon>
    </lineage>
</organism>
<dbReference type="AlphaFoldDB" id="A0A9D1TQQ8"/>
<evidence type="ECO:0000313" key="4">
    <source>
        <dbReference type="Proteomes" id="UP000886752"/>
    </source>
</evidence>